<protein>
    <submittedName>
        <fullName evidence="1">Uncharacterized protein</fullName>
    </submittedName>
</protein>
<comment type="caution">
    <text evidence="1">The sequence shown here is derived from an EMBL/GenBank/DDBJ whole genome shotgun (WGS) entry which is preliminary data.</text>
</comment>
<dbReference type="AlphaFoldDB" id="A0A4V5P1L1"/>
<reference evidence="1 2" key="1">
    <citation type="submission" date="2019-04" db="EMBL/GenBank/DDBJ databases">
        <title>Pedobacter sp. RP-3-22 sp. nov., isolated from Arctic soil.</title>
        <authorList>
            <person name="Dahal R.H."/>
            <person name="Kim D.-U."/>
        </authorList>
    </citation>
    <scope>NUCLEOTIDE SEQUENCE [LARGE SCALE GENOMIC DNA]</scope>
    <source>
        <strain evidence="1 2">RP-3-22</strain>
    </source>
</reference>
<dbReference type="OrthoDB" id="759808at2"/>
<accession>A0A4V5P1L1</accession>
<sequence>MKKIILTIIYLICLMNLAYAQKISDNQISLDFQKLANLKVDFEKYRNNTIKKDSVLILYKDHINKIKKSPEIYLYYIKNSLKTDELKLTKERLQYKYPLTDVNDLSQYLIKWIDFFRVIKYSLFKKNDDLLPIDFRGLPVVDENNYKPKYGPKPSGHKLALRYLLDSVGFNSKEKKMLKKAENPDVVMQIKEYLDEKGLSLENKGFVKWALKQLILPNNNINLFMLDAIYEPNRNKNYVPRDREPTNQH</sequence>
<proteinExistence type="predicted"/>
<dbReference type="RefSeq" id="WP_136841034.1">
    <property type="nucleotide sequence ID" value="NZ_SWBR01000002.1"/>
</dbReference>
<evidence type="ECO:0000313" key="2">
    <source>
        <dbReference type="Proteomes" id="UP000309488"/>
    </source>
</evidence>
<evidence type="ECO:0000313" key="1">
    <source>
        <dbReference type="EMBL" id="TKC10822.1"/>
    </source>
</evidence>
<organism evidence="1 2">
    <name type="scientific">Pedobacter polaris</name>
    <dbReference type="NCBI Taxonomy" id="2571273"/>
    <lineage>
        <taxon>Bacteria</taxon>
        <taxon>Pseudomonadati</taxon>
        <taxon>Bacteroidota</taxon>
        <taxon>Sphingobacteriia</taxon>
        <taxon>Sphingobacteriales</taxon>
        <taxon>Sphingobacteriaceae</taxon>
        <taxon>Pedobacter</taxon>
    </lineage>
</organism>
<keyword evidence="2" id="KW-1185">Reference proteome</keyword>
<dbReference type="EMBL" id="SWBR01000002">
    <property type="protein sequence ID" value="TKC10822.1"/>
    <property type="molecule type" value="Genomic_DNA"/>
</dbReference>
<gene>
    <name evidence="1" type="ORF">FA048_11675</name>
</gene>
<name>A0A4V5P1L1_9SPHI</name>
<dbReference type="Proteomes" id="UP000309488">
    <property type="component" value="Unassembled WGS sequence"/>
</dbReference>